<evidence type="ECO:0000256" key="3">
    <source>
        <dbReference type="ARBA" id="ARBA00022618"/>
    </source>
</evidence>
<evidence type="ECO:0000313" key="9">
    <source>
        <dbReference type="EMBL" id="KAF0824507.1"/>
    </source>
</evidence>
<dbReference type="GO" id="GO:0043093">
    <property type="term" value="P:FtsZ-dependent cytokinesis"/>
    <property type="evidence" value="ECO:0007669"/>
    <property type="project" value="UniProtKB-UniRule"/>
</dbReference>
<dbReference type="EMBL" id="VDEM01000014">
    <property type="protein sequence ID" value="KAF0824507.1"/>
    <property type="molecule type" value="Genomic_DNA"/>
</dbReference>
<evidence type="ECO:0000256" key="1">
    <source>
        <dbReference type="ARBA" id="ARBA00004370"/>
    </source>
</evidence>
<keyword evidence="4 8" id="KW-0812">Transmembrane</keyword>
<dbReference type="InterPro" id="IPR005548">
    <property type="entry name" value="Cell_div_FtsQ/DivIB_C"/>
</dbReference>
<dbReference type="PANTHER" id="PTHR37820:SF1">
    <property type="entry name" value="CELL DIVISION PROTEIN FTSQ"/>
    <property type="match status" value="1"/>
</dbReference>
<dbReference type="InterPro" id="IPR050487">
    <property type="entry name" value="FtsQ_DivIB"/>
</dbReference>
<keyword evidence="6 8" id="KW-0472">Membrane</keyword>
<feature type="transmembrane region" description="Helical" evidence="8">
    <location>
        <begin position="45"/>
        <end position="62"/>
    </location>
</feature>
<keyword evidence="7 8" id="KW-0131">Cell cycle</keyword>
<organism evidence="9 10">
    <name type="scientific">Cytobacillus firmus</name>
    <name type="common">Bacillus firmus</name>
    <dbReference type="NCBI Taxonomy" id="1399"/>
    <lineage>
        <taxon>Bacteria</taxon>
        <taxon>Bacillati</taxon>
        <taxon>Bacillota</taxon>
        <taxon>Bacilli</taxon>
        <taxon>Bacillales</taxon>
        <taxon>Bacillaceae</taxon>
        <taxon>Cytobacillus</taxon>
    </lineage>
</organism>
<dbReference type="InterPro" id="IPR013685">
    <property type="entry name" value="POTRA_FtsQ_type"/>
</dbReference>
<protein>
    <recommendedName>
        <fullName evidence="8">Cell division protein DivIB</fullName>
    </recommendedName>
</protein>
<keyword evidence="2 8" id="KW-1003">Cell membrane</keyword>
<dbReference type="Gene3D" id="3.10.20.310">
    <property type="entry name" value="membrane protein fhac"/>
    <property type="match status" value="1"/>
</dbReference>
<evidence type="ECO:0000256" key="4">
    <source>
        <dbReference type="ARBA" id="ARBA00022692"/>
    </source>
</evidence>
<accession>A0A380XK83</accession>
<dbReference type="Pfam" id="PF03799">
    <property type="entry name" value="FtsQ_DivIB_C"/>
    <property type="match status" value="1"/>
</dbReference>
<name>A0A380XK83_CYTFI</name>
<dbReference type="AlphaFoldDB" id="A0A380XK83"/>
<dbReference type="GO" id="GO:0032153">
    <property type="term" value="C:cell division site"/>
    <property type="evidence" value="ECO:0007669"/>
    <property type="project" value="UniProtKB-UniRule"/>
</dbReference>
<keyword evidence="5 8" id="KW-1133">Transmembrane helix</keyword>
<comment type="similarity">
    <text evidence="8">Belongs to the FtsQ/DivIB family. DivIB subfamily.</text>
</comment>
<gene>
    <name evidence="8" type="primary">divIB</name>
    <name evidence="9" type="ORF">KIS1582_1723</name>
</gene>
<dbReference type="Proteomes" id="UP000465778">
    <property type="component" value="Unassembled WGS sequence"/>
</dbReference>
<comment type="subcellular location">
    <subcellularLocation>
        <location evidence="8">Cell membrane</location>
        <topology evidence="8">Single-pass type II membrane protein</topology>
    </subcellularLocation>
    <subcellularLocation>
        <location evidence="1">Membrane</location>
    </subcellularLocation>
    <text evidence="8">Localizes to the division septum.</text>
</comment>
<dbReference type="Gene3D" id="3.40.50.10960">
    <property type="match status" value="1"/>
</dbReference>
<evidence type="ECO:0000313" key="10">
    <source>
        <dbReference type="Proteomes" id="UP000465778"/>
    </source>
</evidence>
<dbReference type="GO" id="GO:0005886">
    <property type="term" value="C:plasma membrane"/>
    <property type="evidence" value="ECO:0007669"/>
    <property type="project" value="UniProtKB-SubCell"/>
</dbReference>
<evidence type="ECO:0000256" key="6">
    <source>
        <dbReference type="ARBA" id="ARBA00023136"/>
    </source>
</evidence>
<dbReference type="HAMAP" id="MF_00912">
    <property type="entry name" value="DivIB"/>
    <property type="match status" value="1"/>
</dbReference>
<dbReference type="PANTHER" id="PTHR37820">
    <property type="entry name" value="CELL DIVISION PROTEIN DIVIB"/>
    <property type="match status" value="1"/>
</dbReference>
<evidence type="ECO:0000256" key="7">
    <source>
        <dbReference type="ARBA" id="ARBA00023306"/>
    </source>
</evidence>
<dbReference type="InterPro" id="IPR034746">
    <property type="entry name" value="POTRA"/>
</dbReference>
<evidence type="ECO:0000256" key="2">
    <source>
        <dbReference type="ARBA" id="ARBA00022475"/>
    </source>
</evidence>
<dbReference type="InterPro" id="IPR026580">
    <property type="entry name" value="DivIB"/>
</dbReference>
<keyword evidence="3 8" id="KW-0132">Cell division</keyword>
<dbReference type="PROSITE" id="PS51779">
    <property type="entry name" value="POTRA"/>
    <property type="match status" value="1"/>
</dbReference>
<dbReference type="Pfam" id="PF08478">
    <property type="entry name" value="POTRA_1"/>
    <property type="match status" value="1"/>
</dbReference>
<evidence type="ECO:0000256" key="8">
    <source>
        <dbReference type="HAMAP-Rule" id="MF_00912"/>
    </source>
</evidence>
<comment type="caution">
    <text evidence="9">The sequence shown here is derived from an EMBL/GenBank/DDBJ whole genome shotgun (WGS) entry which is preliminary data.</text>
</comment>
<sequence>MIVLIYCPCAFPDGVINVDKSKVVSLEDRIPKLKQQRKKKANRRLIFLLLLFFSLIVLVIYFQSPLSHIKQIKVSGNSIYDKEEIIQISGVTEKTNIWKVDEEGMEGKLKELPEIKSSTVKVQLPGTIIIQVDELKRIAYIAKEKHYLPVMENGNILKDEKAAEIPVNAPILHGFSEGDILDMMIGELETLPEEVLNSISEIHHSPKKTDSNHITLYMNDGFEVSATLRSFSEKMAHYPSIISQLDPEKKGIIDLEVGSYFKAYEKEGAEESEEENEGEG</sequence>
<comment type="function">
    <text evidence="8">Cell division protein that may be involved in stabilizing or promoting the assembly of the division complex.</text>
</comment>
<evidence type="ECO:0000256" key="5">
    <source>
        <dbReference type="ARBA" id="ARBA00022989"/>
    </source>
</evidence>
<proteinExistence type="inferred from homology"/>
<reference evidence="9 10" key="1">
    <citation type="journal article" date="2020" name="G3 (Bethesda)">
        <title>Whole Genome Sequencing and Comparative Genomics of Two Nematicidal Bacillus Strains Reveals a Wide Range of Possible Virulence Factors.</title>
        <authorList>
            <person name="Susic N."/>
            <person name="Janezic S."/>
            <person name="Rupnik M."/>
            <person name="Geric Stare B."/>
        </authorList>
    </citation>
    <scope>NUCLEOTIDE SEQUENCE [LARGE SCALE GENOMIC DNA]</scope>
    <source>
        <strain evidence="9 10">I-1582</strain>
    </source>
</reference>